<reference evidence="2 3" key="1">
    <citation type="journal article" date="2024" name="Plant Biotechnol. J.">
        <title>Dendrobium thyrsiflorum genome and its molecular insights into genes involved in important horticultural traits.</title>
        <authorList>
            <person name="Chen B."/>
            <person name="Wang J.Y."/>
            <person name="Zheng P.J."/>
            <person name="Li K.L."/>
            <person name="Liang Y.M."/>
            <person name="Chen X.F."/>
            <person name="Zhang C."/>
            <person name="Zhao X."/>
            <person name="He X."/>
            <person name="Zhang G.Q."/>
            <person name="Liu Z.J."/>
            <person name="Xu Q."/>
        </authorList>
    </citation>
    <scope>NUCLEOTIDE SEQUENCE [LARGE SCALE GENOMIC DNA]</scope>
    <source>
        <strain evidence="2">GZMU011</strain>
    </source>
</reference>
<dbReference type="EMBL" id="JANQDX010000014">
    <property type="protein sequence ID" value="KAL0912368.1"/>
    <property type="molecule type" value="Genomic_DNA"/>
</dbReference>
<protein>
    <submittedName>
        <fullName evidence="2">Uncharacterized protein</fullName>
    </submittedName>
</protein>
<organism evidence="2 3">
    <name type="scientific">Dendrobium thyrsiflorum</name>
    <name type="common">Pinecone-like raceme dendrobium</name>
    <name type="synonym">Orchid</name>
    <dbReference type="NCBI Taxonomy" id="117978"/>
    <lineage>
        <taxon>Eukaryota</taxon>
        <taxon>Viridiplantae</taxon>
        <taxon>Streptophyta</taxon>
        <taxon>Embryophyta</taxon>
        <taxon>Tracheophyta</taxon>
        <taxon>Spermatophyta</taxon>
        <taxon>Magnoliopsida</taxon>
        <taxon>Liliopsida</taxon>
        <taxon>Asparagales</taxon>
        <taxon>Orchidaceae</taxon>
        <taxon>Epidendroideae</taxon>
        <taxon>Malaxideae</taxon>
        <taxon>Dendrobiinae</taxon>
        <taxon>Dendrobium</taxon>
    </lineage>
</organism>
<evidence type="ECO:0000313" key="3">
    <source>
        <dbReference type="Proteomes" id="UP001552299"/>
    </source>
</evidence>
<accession>A0ABD0UI64</accession>
<evidence type="ECO:0000313" key="2">
    <source>
        <dbReference type="EMBL" id="KAL0912368.1"/>
    </source>
</evidence>
<dbReference type="Proteomes" id="UP001552299">
    <property type="component" value="Unassembled WGS sequence"/>
</dbReference>
<evidence type="ECO:0000256" key="1">
    <source>
        <dbReference type="SAM" id="MobiDB-lite"/>
    </source>
</evidence>
<sequence length="62" mass="6414">MPLPTGPSQPAPTKPAGACRSAPARSDQARRALQARPECAPWAGFEPPPLASLNPACRPLGQ</sequence>
<keyword evidence="3" id="KW-1185">Reference proteome</keyword>
<dbReference type="AlphaFoldDB" id="A0ABD0UI64"/>
<name>A0ABD0UI64_DENTH</name>
<feature type="compositionally biased region" description="Pro residues" evidence="1">
    <location>
        <begin position="1"/>
        <end position="13"/>
    </location>
</feature>
<feature type="region of interest" description="Disordered" evidence="1">
    <location>
        <begin position="43"/>
        <end position="62"/>
    </location>
</feature>
<feature type="region of interest" description="Disordered" evidence="1">
    <location>
        <begin position="1"/>
        <end position="35"/>
    </location>
</feature>
<proteinExistence type="predicted"/>
<comment type="caution">
    <text evidence="2">The sequence shown here is derived from an EMBL/GenBank/DDBJ whole genome shotgun (WGS) entry which is preliminary data.</text>
</comment>
<gene>
    <name evidence="2" type="ORF">M5K25_018334</name>
</gene>